<evidence type="ECO:0000256" key="1">
    <source>
        <dbReference type="ARBA" id="ARBA00001947"/>
    </source>
</evidence>
<dbReference type="AlphaFoldDB" id="A0A066RS58"/>
<dbReference type="GO" id="GO:0008270">
    <property type="term" value="F:zinc ion binding"/>
    <property type="evidence" value="ECO:0007669"/>
    <property type="project" value="InterPro"/>
</dbReference>
<dbReference type="InterPro" id="IPR013149">
    <property type="entry name" value="ADH-like_C"/>
</dbReference>
<dbReference type="RefSeq" id="WP_036754909.1">
    <property type="nucleotide sequence ID" value="NZ_JAGSGC010000002.1"/>
</dbReference>
<dbReference type="SUPFAM" id="SSF50129">
    <property type="entry name" value="GroES-like"/>
    <property type="match status" value="1"/>
</dbReference>
<dbReference type="FunFam" id="3.40.50.720:FF:000039">
    <property type="entry name" value="Alcohol dehydrogenase AdhP"/>
    <property type="match status" value="1"/>
</dbReference>
<dbReference type="Gene3D" id="3.40.50.720">
    <property type="entry name" value="NAD(P)-binding Rossmann-like Domain"/>
    <property type="match status" value="1"/>
</dbReference>
<proteinExistence type="inferred from homology"/>
<dbReference type="PANTHER" id="PTHR42940:SF8">
    <property type="entry name" value="VACUOLAR PROTEIN SORTING-ASSOCIATED PROTEIN 11"/>
    <property type="match status" value="1"/>
</dbReference>
<sequence>MKAAVVNEFKGKLEIKDIPVPAVKPRDVLVKIHACGVCHTDLHACHGDWPVKPKMPLVPGHEGVGEIVQVGSEIHHLKIGDRVGVPWLYSACGHCEYCLSGRETLCLDQHNAGYSVDGGYAEYCLAHGEYVVKIPEGLSYVDAAPLFCAGVTTYKALKVTEVKPGQWVAVIGVGGLGHLAVQYAKAMGMNVIAVDTGVEKMALAKELGAEHCIDFMKEKPSEAIHRLVGGVHGVVCTAVSKPAFEEAYRSVRRGGSCVLVGLPPDEMPIPIFDTVLNGIKVIGSIVGTRQDLQECLQFAAEGKVRAIIEVKALEEINDIFDDMMKGEITGRIVMNLEP</sequence>
<evidence type="ECO:0000256" key="4">
    <source>
        <dbReference type="ARBA" id="ARBA00022723"/>
    </source>
</evidence>
<comment type="caution">
    <text evidence="10">The sequence shown here is derived from an EMBL/GenBank/DDBJ whole genome shotgun (WGS) entry which is preliminary data.</text>
</comment>
<dbReference type="SUPFAM" id="SSF51735">
    <property type="entry name" value="NAD(P)-binding Rossmann-fold domains"/>
    <property type="match status" value="1"/>
</dbReference>
<dbReference type="Pfam" id="PF00107">
    <property type="entry name" value="ADH_zinc_N"/>
    <property type="match status" value="1"/>
</dbReference>
<dbReference type="EC" id="1.1.1.1" evidence="3"/>
<name>A0A066RS58_9GAMM</name>
<keyword evidence="4 8" id="KW-0479">Metal-binding</keyword>
<dbReference type="InterPro" id="IPR011032">
    <property type="entry name" value="GroES-like_sf"/>
</dbReference>
<dbReference type="InterPro" id="IPR002328">
    <property type="entry name" value="ADH_Zn_CS"/>
</dbReference>
<dbReference type="STRING" id="1654360.EA58_16570"/>
<reference evidence="10 11" key="1">
    <citation type="submission" date="2014-04" db="EMBL/GenBank/DDBJ databases">
        <title>Draft genome sequence of Photobacterium halotolerans S2753: a solonamide, ngercheumicin and holomycin producer.</title>
        <authorList>
            <person name="Machado H.R."/>
            <person name="Gram L."/>
        </authorList>
    </citation>
    <scope>NUCLEOTIDE SEQUENCE [LARGE SCALE GENOMIC DNA]</scope>
    <source>
        <strain evidence="10 11">S2753</strain>
    </source>
</reference>
<keyword evidence="5 8" id="KW-0862">Zinc</keyword>
<dbReference type="InterPro" id="IPR036291">
    <property type="entry name" value="NAD(P)-bd_dom_sf"/>
</dbReference>
<dbReference type="PANTHER" id="PTHR42940">
    <property type="entry name" value="ALCOHOL DEHYDROGENASE 1-RELATED"/>
    <property type="match status" value="1"/>
</dbReference>
<dbReference type="Pfam" id="PF08240">
    <property type="entry name" value="ADH_N"/>
    <property type="match status" value="1"/>
</dbReference>
<evidence type="ECO:0000256" key="5">
    <source>
        <dbReference type="ARBA" id="ARBA00022833"/>
    </source>
</evidence>
<dbReference type="SMART" id="SM00829">
    <property type="entry name" value="PKS_ER"/>
    <property type="match status" value="1"/>
</dbReference>
<feature type="domain" description="Enoyl reductase (ER)" evidence="9">
    <location>
        <begin position="11"/>
        <end position="334"/>
    </location>
</feature>
<dbReference type="Proteomes" id="UP000027192">
    <property type="component" value="Unassembled WGS sequence"/>
</dbReference>
<comment type="cofactor">
    <cofactor evidence="1 8">
        <name>Zn(2+)</name>
        <dbReference type="ChEBI" id="CHEBI:29105"/>
    </cofactor>
</comment>
<evidence type="ECO:0000313" key="11">
    <source>
        <dbReference type="Proteomes" id="UP000027192"/>
    </source>
</evidence>
<dbReference type="InterPro" id="IPR013154">
    <property type="entry name" value="ADH-like_N"/>
</dbReference>
<accession>A0A066RS58</accession>
<gene>
    <name evidence="10" type="ORF">EA58_16570</name>
</gene>
<keyword evidence="7" id="KW-0520">NAD</keyword>
<keyword evidence="11" id="KW-1185">Reference proteome</keyword>
<evidence type="ECO:0000256" key="2">
    <source>
        <dbReference type="ARBA" id="ARBA00008072"/>
    </source>
</evidence>
<keyword evidence="6" id="KW-0560">Oxidoreductase</keyword>
<evidence type="ECO:0000256" key="7">
    <source>
        <dbReference type="ARBA" id="ARBA00023027"/>
    </source>
</evidence>
<evidence type="ECO:0000313" key="10">
    <source>
        <dbReference type="EMBL" id="KDM90537.1"/>
    </source>
</evidence>
<dbReference type="PROSITE" id="PS00059">
    <property type="entry name" value="ADH_ZINC"/>
    <property type="match status" value="1"/>
</dbReference>
<dbReference type="FunFam" id="3.90.180.10:FF:000002">
    <property type="entry name" value="Alcohol dehydrogenase AdhP"/>
    <property type="match status" value="1"/>
</dbReference>
<evidence type="ECO:0000256" key="3">
    <source>
        <dbReference type="ARBA" id="ARBA00013190"/>
    </source>
</evidence>
<dbReference type="Gene3D" id="3.90.180.10">
    <property type="entry name" value="Medium-chain alcohol dehydrogenases, catalytic domain"/>
    <property type="match status" value="1"/>
</dbReference>
<evidence type="ECO:0000259" key="9">
    <source>
        <dbReference type="SMART" id="SM00829"/>
    </source>
</evidence>
<comment type="similarity">
    <text evidence="2 8">Belongs to the zinc-containing alcohol dehydrogenase family.</text>
</comment>
<dbReference type="EMBL" id="JMIB01000031">
    <property type="protein sequence ID" value="KDM90537.1"/>
    <property type="molecule type" value="Genomic_DNA"/>
</dbReference>
<dbReference type="InterPro" id="IPR020843">
    <property type="entry name" value="ER"/>
</dbReference>
<dbReference type="OrthoDB" id="9771084at2"/>
<organism evidence="10 11">
    <name type="scientific">Photobacterium galatheae</name>
    <dbReference type="NCBI Taxonomy" id="1654360"/>
    <lineage>
        <taxon>Bacteria</taxon>
        <taxon>Pseudomonadati</taxon>
        <taxon>Pseudomonadota</taxon>
        <taxon>Gammaproteobacteria</taxon>
        <taxon>Vibrionales</taxon>
        <taxon>Vibrionaceae</taxon>
        <taxon>Photobacterium</taxon>
    </lineage>
</organism>
<dbReference type="NCBIfam" id="NF006940">
    <property type="entry name" value="PRK09422.1"/>
    <property type="match status" value="1"/>
</dbReference>
<evidence type="ECO:0000256" key="6">
    <source>
        <dbReference type="ARBA" id="ARBA00023002"/>
    </source>
</evidence>
<dbReference type="GO" id="GO:0004022">
    <property type="term" value="F:alcohol dehydrogenase (NAD+) activity"/>
    <property type="evidence" value="ECO:0007669"/>
    <property type="project" value="UniProtKB-EC"/>
</dbReference>
<dbReference type="CDD" id="cd08297">
    <property type="entry name" value="CAD3"/>
    <property type="match status" value="1"/>
</dbReference>
<protein>
    <recommendedName>
        <fullName evidence="3">alcohol dehydrogenase</fullName>
        <ecNumber evidence="3">1.1.1.1</ecNumber>
    </recommendedName>
</protein>
<evidence type="ECO:0000256" key="8">
    <source>
        <dbReference type="RuleBase" id="RU361277"/>
    </source>
</evidence>